<protein>
    <submittedName>
        <fullName evidence="2">Formylglycine-generating enzyme required for sulfatase activity</fullName>
    </submittedName>
</protein>
<dbReference type="EMBL" id="PDJI01000004">
    <property type="protein sequence ID" value="PFG39910.1"/>
    <property type="molecule type" value="Genomic_DNA"/>
</dbReference>
<dbReference type="InterPro" id="IPR051043">
    <property type="entry name" value="Sulfatase_Mod_Factor_Kinase"/>
</dbReference>
<organism evidence="2 3">
    <name type="scientific">Georgenia soli</name>
    <dbReference type="NCBI Taxonomy" id="638953"/>
    <lineage>
        <taxon>Bacteria</taxon>
        <taxon>Bacillati</taxon>
        <taxon>Actinomycetota</taxon>
        <taxon>Actinomycetes</taxon>
        <taxon>Micrococcales</taxon>
        <taxon>Bogoriellaceae</taxon>
        <taxon>Georgenia</taxon>
    </lineage>
</organism>
<dbReference type="Gene3D" id="3.90.1580.10">
    <property type="entry name" value="paralog of FGE (formylglycine-generating enzyme)"/>
    <property type="match status" value="1"/>
</dbReference>
<gene>
    <name evidence="2" type="ORF">ATJ97_2430</name>
</gene>
<dbReference type="OrthoDB" id="9768004at2"/>
<feature type="domain" description="Sulfatase-modifying factor enzyme-like" evidence="1">
    <location>
        <begin position="54"/>
        <end position="230"/>
    </location>
</feature>
<dbReference type="PANTHER" id="PTHR23150">
    <property type="entry name" value="SULFATASE MODIFYING FACTOR 1, 2"/>
    <property type="match status" value="1"/>
</dbReference>
<dbReference type="AlphaFoldDB" id="A0A2A9ENT9"/>
<dbReference type="SUPFAM" id="SSF56436">
    <property type="entry name" value="C-type lectin-like"/>
    <property type="match status" value="1"/>
</dbReference>
<comment type="caution">
    <text evidence="2">The sequence shown here is derived from an EMBL/GenBank/DDBJ whole genome shotgun (WGS) entry which is preliminary data.</text>
</comment>
<reference evidence="2 3" key="1">
    <citation type="submission" date="2017-10" db="EMBL/GenBank/DDBJ databases">
        <title>Sequencing the genomes of 1000 actinobacteria strains.</title>
        <authorList>
            <person name="Klenk H.-P."/>
        </authorList>
    </citation>
    <scope>NUCLEOTIDE SEQUENCE [LARGE SCALE GENOMIC DNA]</scope>
    <source>
        <strain evidence="2 3">DSM 21838</strain>
    </source>
</reference>
<dbReference type="Proteomes" id="UP000222106">
    <property type="component" value="Unassembled WGS sequence"/>
</dbReference>
<proteinExistence type="predicted"/>
<keyword evidence="3" id="KW-1185">Reference proteome</keyword>
<accession>A0A2A9ENT9</accession>
<dbReference type="InterPro" id="IPR016187">
    <property type="entry name" value="CTDL_fold"/>
</dbReference>
<dbReference type="RefSeq" id="WP_098483926.1">
    <property type="nucleotide sequence ID" value="NZ_PDJI01000004.1"/>
</dbReference>
<evidence type="ECO:0000313" key="3">
    <source>
        <dbReference type="Proteomes" id="UP000222106"/>
    </source>
</evidence>
<dbReference type="InterPro" id="IPR042095">
    <property type="entry name" value="SUMF_sf"/>
</dbReference>
<dbReference type="InterPro" id="IPR005532">
    <property type="entry name" value="SUMF_dom"/>
</dbReference>
<evidence type="ECO:0000259" key="1">
    <source>
        <dbReference type="Pfam" id="PF03781"/>
    </source>
</evidence>
<sequence>MIAVPPDLSPRDVTLTDRRSQSRWTVRVEPFLVGATPLTQDQVRSVTGFVGPAAEVPATEISWRDALDLCNRLSERDGLQPVYTVTPVHVPVTPGWVPHDRPAPDDVRVTWDRAADGYRLPTEAEWELACRAGTPGPRYGDLDEIAWYRGNSGGRPRPVGTRQPNPWGLHDMLGGVWEWCWDLYDEEVYGPYRVLRGGGWFDEPWSCRAGVRRRSQPTLRIDDVGVRLARNLPAP</sequence>
<dbReference type="Pfam" id="PF03781">
    <property type="entry name" value="FGE-sulfatase"/>
    <property type="match status" value="1"/>
</dbReference>
<dbReference type="GO" id="GO:0120147">
    <property type="term" value="F:formylglycine-generating oxidase activity"/>
    <property type="evidence" value="ECO:0007669"/>
    <property type="project" value="TreeGrafter"/>
</dbReference>
<dbReference type="PANTHER" id="PTHR23150:SF19">
    <property type="entry name" value="FORMYLGLYCINE-GENERATING ENZYME"/>
    <property type="match status" value="1"/>
</dbReference>
<name>A0A2A9ENT9_9MICO</name>
<evidence type="ECO:0000313" key="2">
    <source>
        <dbReference type="EMBL" id="PFG39910.1"/>
    </source>
</evidence>